<name>A0A918CN76_9DEIO</name>
<evidence type="ECO:0000313" key="2">
    <source>
        <dbReference type="EMBL" id="GGR30238.1"/>
    </source>
</evidence>
<accession>A0A918CN76</accession>
<feature type="domain" description="Competence protein CoiA nuclease-like" evidence="1">
    <location>
        <begin position="65"/>
        <end position="150"/>
    </location>
</feature>
<protein>
    <recommendedName>
        <fullName evidence="1">Competence protein CoiA nuclease-like domain-containing protein</fullName>
    </recommendedName>
</protein>
<dbReference type="Pfam" id="PF06054">
    <property type="entry name" value="CoiA_nuc"/>
    <property type="match status" value="1"/>
</dbReference>
<sequence>MPLKAQKDGDEVVSFTLTNDAFDALRGDPELRMACCSARAIPKRSKLGTPFFAHGRTGECSSGPETAFHLQSKVIIAQAAEAAGWQAIVEASGQTPDGTPWRADVLCTKGKANVAFEVQRSPQTIAETAERQAIYERSEVRGLWLMTRHRKTLEDRIWLDKSGEYTTPIFFLDDTFQVPRFNCSLHDFITGSLSGQLLYAPRAGQRAQLSLHGSRQSCWKCRKQLMLILELGFQVREHVRWEVPWMYVVEDDDLLQLLEVVLLPELCQRLQIGQLKRRPSKTTKTTYLSQGCPHCDALQGNYFIDELRQKIYRSGTETKYTQVIPLTQITLKESLASWGNARWQFRME</sequence>
<keyword evidence="3" id="KW-1185">Reference proteome</keyword>
<dbReference type="AlphaFoldDB" id="A0A918CN76"/>
<proteinExistence type="predicted"/>
<comment type="caution">
    <text evidence="2">The sequence shown here is derived from an EMBL/GenBank/DDBJ whole genome shotgun (WGS) entry which is preliminary data.</text>
</comment>
<dbReference type="InterPro" id="IPR010330">
    <property type="entry name" value="CoiA_nuc"/>
</dbReference>
<reference evidence="2" key="2">
    <citation type="submission" date="2020-09" db="EMBL/GenBank/DDBJ databases">
        <authorList>
            <person name="Sun Q."/>
            <person name="Ohkuma M."/>
        </authorList>
    </citation>
    <scope>NUCLEOTIDE SEQUENCE</scope>
    <source>
        <strain evidence="2">JCM 31311</strain>
    </source>
</reference>
<dbReference type="EMBL" id="BMQL01000049">
    <property type="protein sequence ID" value="GGR30238.1"/>
    <property type="molecule type" value="Genomic_DNA"/>
</dbReference>
<reference evidence="2" key="1">
    <citation type="journal article" date="2014" name="Int. J. Syst. Evol. Microbiol.">
        <title>Complete genome sequence of Corynebacterium casei LMG S-19264T (=DSM 44701T), isolated from a smear-ripened cheese.</title>
        <authorList>
            <consortium name="US DOE Joint Genome Institute (JGI-PGF)"/>
            <person name="Walter F."/>
            <person name="Albersmeier A."/>
            <person name="Kalinowski J."/>
            <person name="Ruckert C."/>
        </authorList>
    </citation>
    <scope>NUCLEOTIDE SEQUENCE</scope>
    <source>
        <strain evidence="2">JCM 31311</strain>
    </source>
</reference>
<evidence type="ECO:0000259" key="1">
    <source>
        <dbReference type="Pfam" id="PF06054"/>
    </source>
</evidence>
<evidence type="ECO:0000313" key="3">
    <source>
        <dbReference type="Proteomes" id="UP000603865"/>
    </source>
</evidence>
<dbReference type="RefSeq" id="WP_189092887.1">
    <property type="nucleotide sequence ID" value="NZ_BMQL01000049.1"/>
</dbReference>
<gene>
    <name evidence="2" type="ORF">GCM10008957_46290</name>
</gene>
<dbReference type="Proteomes" id="UP000603865">
    <property type="component" value="Unassembled WGS sequence"/>
</dbReference>
<organism evidence="2 3">
    <name type="scientific">Deinococcus ruber</name>
    <dbReference type="NCBI Taxonomy" id="1848197"/>
    <lineage>
        <taxon>Bacteria</taxon>
        <taxon>Thermotogati</taxon>
        <taxon>Deinococcota</taxon>
        <taxon>Deinococci</taxon>
        <taxon>Deinococcales</taxon>
        <taxon>Deinococcaceae</taxon>
        <taxon>Deinococcus</taxon>
    </lineage>
</organism>